<dbReference type="PANTHER" id="PTHR21331:SF2">
    <property type="entry name" value="BRCA1-ASSOCIATED ATM ACTIVATOR 1"/>
    <property type="match status" value="1"/>
</dbReference>
<dbReference type="GO" id="GO:0005634">
    <property type="term" value="C:nucleus"/>
    <property type="evidence" value="ECO:0007669"/>
    <property type="project" value="TreeGrafter"/>
</dbReference>
<keyword evidence="2" id="KW-0963">Cytoplasm</keyword>
<comment type="subcellular location">
    <subcellularLocation>
        <location evidence="1">Cytoplasm</location>
    </subcellularLocation>
</comment>
<dbReference type="EMBL" id="JABDTM020009299">
    <property type="protein sequence ID" value="KAH0821144.1"/>
    <property type="molecule type" value="Genomic_DNA"/>
</dbReference>
<dbReference type="PANTHER" id="PTHR21331">
    <property type="entry name" value="BRCA1-ASSOCIATED ATM ACTIVATOR 1"/>
    <property type="match status" value="1"/>
</dbReference>
<sequence>MESTVSRYRTNINQFFEKILETKCEIRIAECLDKLLAVLSQQETKEIESALITLPICAKWLGKAVATWSAAEVAPPTSVVSFSLKLTSLLSRNEERFCSLNNNNFFIKLVTVLKARQSGVASSIKLAYIKMLSSFLEHKSGIEWMVASNFWENVFHFSLADQDECVVKESTVVMSKLLEKTIDVDKNFCDDVVQRIMSLLSENTYRSIRAATDSEVMDDAVASQHLKPVLKLIGDILQYSLEGILFDGKDYRVVLIFLKHLNSEELISDFMVIAPLKSLVFDVGKIMFVVQFLELHVQVVTKNVAAATLNATVSKIKDTFVSTLSKGSWENFIKLCHFGQFYWKLIETHIPLIKIRRSKSQSFSNHFLILMLVPQFCFTIKYCISLPDLQEEMLRDEFRDVFFLKLFEMMNQETIRLAFTWRDNFFARPDVDKIAKYVATLINNSLRYYSREEAVVAFQGQIYTLKDTIEAIKESPEKLEFFLNQMDYLVLVFETAAILINEFDITWKDSREAIDVMAIAFDFLAVPSWSTQIVVQALKLINVATAKYMTPNLALLVDSTADSTTALLGPLLCAKLLVEVVEVKEAAVEVMCTMAKVSNNKVESALITLPISAEWLRRAVRTWSAAKVTPPTGVASFTLSLTGLLAKNEERFCSLNNNNFFIKLVNVLKARQNGVALSVKLAYITLLSSFLEHKSPTHLSGIRNFITGRISLLHSVGYVSFITPLRGISKSLFH</sequence>
<evidence type="ECO:0000256" key="1">
    <source>
        <dbReference type="ARBA" id="ARBA00004496"/>
    </source>
</evidence>
<protein>
    <submittedName>
        <fullName evidence="3">Uncharacterized protein</fullName>
    </submittedName>
</protein>
<accession>A0A8J6HUL7</accession>
<dbReference type="AlphaFoldDB" id="A0A8J6HUL7"/>
<dbReference type="InterPro" id="IPR038904">
    <property type="entry name" value="BRAT1"/>
</dbReference>
<dbReference type="Proteomes" id="UP000719412">
    <property type="component" value="Unassembled WGS sequence"/>
</dbReference>
<dbReference type="GO" id="GO:0006974">
    <property type="term" value="P:DNA damage response"/>
    <property type="evidence" value="ECO:0007669"/>
    <property type="project" value="InterPro"/>
</dbReference>
<evidence type="ECO:0000313" key="3">
    <source>
        <dbReference type="EMBL" id="KAH0821144.1"/>
    </source>
</evidence>
<proteinExistence type="predicted"/>
<name>A0A8J6HUL7_TENMO</name>
<keyword evidence="4" id="KW-1185">Reference proteome</keyword>
<dbReference type="GO" id="GO:0008283">
    <property type="term" value="P:cell population proliferation"/>
    <property type="evidence" value="ECO:0007669"/>
    <property type="project" value="InterPro"/>
</dbReference>
<reference evidence="3" key="1">
    <citation type="journal article" date="2020" name="J Insects Food Feed">
        <title>The yellow mealworm (Tenebrio molitor) genome: a resource for the emerging insects as food and feed industry.</title>
        <authorList>
            <person name="Eriksson T."/>
            <person name="Andere A."/>
            <person name="Kelstrup H."/>
            <person name="Emery V."/>
            <person name="Picard C."/>
        </authorList>
    </citation>
    <scope>NUCLEOTIDE SEQUENCE</scope>
    <source>
        <strain evidence="3">Stoneville</strain>
        <tissue evidence="3">Whole head</tissue>
    </source>
</reference>
<reference evidence="3" key="2">
    <citation type="submission" date="2021-08" db="EMBL/GenBank/DDBJ databases">
        <authorList>
            <person name="Eriksson T."/>
        </authorList>
    </citation>
    <scope>NUCLEOTIDE SEQUENCE</scope>
    <source>
        <strain evidence="3">Stoneville</strain>
        <tissue evidence="3">Whole head</tissue>
    </source>
</reference>
<gene>
    <name evidence="3" type="ORF">GEV33_001647</name>
</gene>
<comment type="caution">
    <text evidence="3">The sequence shown here is derived from an EMBL/GenBank/DDBJ whole genome shotgun (WGS) entry which is preliminary data.</text>
</comment>
<evidence type="ECO:0000313" key="4">
    <source>
        <dbReference type="Proteomes" id="UP000719412"/>
    </source>
</evidence>
<evidence type="ECO:0000256" key="2">
    <source>
        <dbReference type="ARBA" id="ARBA00022490"/>
    </source>
</evidence>
<dbReference type="GO" id="GO:0005737">
    <property type="term" value="C:cytoplasm"/>
    <property type="evidence" value="ECO:0007669"/>
    <property type="project" value="UniProtKB-SubCell"/>
</dbReference>
<organism evidence="3 4">
    <name type="scientific">Tenebrio molitor</name>
    <name type="common">Yellow mealworm beetle</name>
    <dbReference type="NCBI Taxonomy" id="7067"/>
    <lineage>
        <taxon>Eukaryota</taxon>
        <taxon>Metazoa</taxon>
        <taxon>Ecdysozoa</taxon>
        <taxon>Arthropoda</taxon>
        <taxon>Hexapoda</taxon>
        <taxon>Insecta</taxon>
        <taxon>Pterygota</taxon>
        <taxon>Neoptera</taxon>
        <taxon>Endopterygota</taxon>
        <taxon>Coleoptera</taxon>
        <taxon>Polyphaga</taxon>
        <taxon>Cucujiformia</taxon>
        <taxon>Tenebrionidae</taxon>
        <taxon>Tenebrio</taxon>
    </lineage>
</organism>